<name>A0A7R8VYR3_TIMDO</name>
<dbReference type="AlphaFoldDB" id="A0A7R8VYR3"/>
<proteinExistence type="predicted"/>
<evidence type="ECO:0000313" key="2">
    <source>
        <dbReference type="EMBL" id="CAD7205163.1"/>
    </source>
</evidence>
<organism evidence="2">
    <name type="scientific">Timema douglasi</name>
    <name type="common">Walking stick</name>
    <dbReference type="NCBI Taxonomy" id="61478"/>
    <lineage>
        <taxon>Eukaryota</taxon>
        <taxon>Metazoa</taxon>
        <taxon>Ecdysozoa</taxon>
        <taxon>Arthropoda</taxon>
        <taxon>Hexapoda</taxon>
        <taxon>Insecta</taxon>
        <taxon>Pterygota</taxon>
        <taxon>Neoptera</taxon>
        <taxon>Polyneoptera</taxon>
        <taxon>Phasmatodea</taxon>
        <taxon>Timematodea</taxon>
        <taxon>Timematoidea</taxon>
        <taxon>Timematidae</taxon>
        <taxon>Timema</taxon>
    </lineage>
</organism>
<evidence type="ECO:0000256" key="1">
    <source>
        <dbReference type="SAM" id="MobiDB-lite"/>
    </source>
</evidence>
<accession>A0A7R8VYR3</accession>
<sequence>MGPNEIGEAYRPYQGSGDNKPFSYIDRIAEQKRVEEAEDYDVNASIHGNWTLENAKARLNQFLQVHKITAEYKYTMVGPDHTSKEGPSILEVVHLHLRGRSSGGFKPLPPRGYTDLVAPSLVPPHTLTPVPCRLLSRYCLFLFAALGYSPFSLPVNPPLGKESYKPSSADPTQTRTLISLVISRPVSDHSATEKSVELRRNKHQP</sequence>
<feature type="compositionally biased region" description="Basic and acidic residues" evidence="1">
    <location>
        <begin position="186"/>
        <end position="199"/>
    </location>
</feature>
<feature type="region of interest" description="Disordered" evidence="1">
    <location>
        <begin position="185"/>
        <end position="205"/>
    </location>
</feature>
<dbReference type="EMBL" id="OA574238">
    <property type="protein sequence ID" value="CAD7205163.1"/>
    <property type="molecule type" value="Genomic_DNA"/>
</dbReference>
<dbReference type="Gene3D" id="3.30.160.20">
    <property type="match status" value="1"/>
</dbReference>
<dbReference type="SUPFAM" id="SSF54768">
    <property type="entry name" value="dsRNA-binding domain-like"/>
    <property type="match status" value="1"/>
</dbReference>
<reference evidence="2" key="1">
    <citation type="submission" date="2020-11" db="EMBL/GenBank/DDBJ databases">
        <authorList>
            <person name="Tran Van P."/>
        </authorList>
    </citation>
    <scope>NUCLEOTIDE SEQUENCE</scope>
</reference>
<protein>
    <submittedName>
        <fullName evidence="2">Uncharacterized protein</fullName>
    </submittedName>
</protein>
<gene>
    <name evidence="2" type="ORF">TDIB3V08_LOCUS11317</name>
</gene>